<evidence type="ECO:0000256" key="1">
    <source>
        <dbReference type="SAM" id="Phobius"/>
    </source>
</evidence>
<dbReference type="Gramene" id="rna11746">
    <property type="protein sequence ID" value="RHN75525.1"/>
    <property type="gene ID" value="gene11746"/>
</dbReference>
<keyword evidence="1" id="KW-0472">Membrane</keyword>
<organism evidence="2 3">
    <name type="scientific">Medicago truncatula</name>
    <name type="common">Barrel medic</name>
    <name type="synonym">Medicago tribuloides</name>
    <dbReference type="NCBI Taxonomy" id="3880"/>
    <lineage>
        <taxon>Eukaryota</taxon>
        <taxon>Viridiplantae</taxon>
        <taxon>Streptophyta</taxon>
        <taxon>Embryophyta</taxon>
        <taxon>Tracheophyta</taxon>
        <taxon>Spermatophyta</taxon>
        <taxon>Magnoliopsida</taxon>
        <taxon>eudicotyledons</taxon>
        <taxon>Gunneridae</taxon>
        <taxon>Pentapetalae</taxon>
        <taxon>rosids</taxon>
        <taxon>fabids</taxon>
        <taxon>Fabales</taxon>
        <taxon>Fabaceae</taxon>
        <taxon>Papilionoideae</taxon>
        <taxon>50 kb inversion clade</taxon>
        <taxon>NPAAA clade</taxon>
        <taxon>Hologalegina</taxon>
        <taxon>IRL clade</taxon>
        <taxon>Trifolieae</taxon>
        <taxon>Medicago</taxon>
    </lineage>
</organism>
<sequence>MGLCCCSKLKIRMKEGVWVYSVGCVFLARVTLVVWEPFTAVSVLYLEF</sequence>
<evidence type="ECO:0000313" key="2">
    <source>
        <dbReference type="EMBL" id="RHN75525.1"/>
    </source>
</evidence>
<protein>
    <recommendedName>
        <fullName evidence="4">Transmembrane protein</fullName>
    </recommendedName>
</protein>
<evidence type="ECO:0008006" key="4">
    <source>
        <dbReference type="Google" id="ProtNLM"/>
    </source>
</evidence>
<reference evidence="3" key="1">
    <citation type="journal article" date="2018" name="Nat. Plants">
        <title>Whole-genome landscape of Medicago truncatula symbiotic genes.</title>
        <authorList>
            <person name="Pecrix Y."/>
            <person name="Staton S.E."/>
            <person name="Sallet E."/>
            <person name="Lelandais-Briere C."/>
            <person name="Moreau S."/>
            <person name="Carrere S."/>
            <person name="Blein T."/>
            <person name="Jardinaud M.F."/>
            <person name="Latrasse D."/>
            <person name="Zouine M."/>
            <person name="Zahm M."/>
            <person name="Kreplak J."/>
            <person name="Mayjonade B."/>
            <person name="Satge C."/>
            <person name="Perez M."/>
            <person name="Cauet S."/>
            <person name="Marande W."/>
            <person name="Chantry-Darmon C."/>
            <person name="Lopez-Roques C."/>
            <person name="Bouchez O."/>
            <person name="Berard A."/>
            <person name="Debelle F."/>
            <person name="Munos S."/>
            <person name="Bendahmane A."/>
            <person name="Berges H."/>
            <person name="Niebel A."/>
            <person name="Buitink J."/>
            <person name="Frugier F."/>
            <person name="Benhamed M."/>
            <person name="Crespi M."/>
            <person name="Gouzy J."/>
            <person name="Gamas P."/>
        </authorList>
    </citation>
    <scope>NUCLEOTIDE SEQUENCE [LARGE SCALE GENOMIC DNA]</scope>
    <source>
        <strain evidence="3">cv. Jemalong A17</strain>
    </source>
</reference>
<evidence type="ECO:0000313" key="3">
    <source>
        <dbReference type="Proteomes" id="UP000265566"/>
    </source>
</evidence>
<feature type="transmembrane region" description="Helical" evidence="1">
    <location>
        <begin position="17"/>
        <end position="35"/>
    </location>
</feature>
<dbReference type="EMBL" id="PSQE01000002">
    <property type="protein sequence ID" value="RHN75525.1"/>
    <property type="molecule type" value="Genomic_DNA"/>
</dbReference>
<accession>A0A396JGN1</accession>
<proteinExistence type="predicted"/>
<dbReference type="AlphaFoldDB" id="A0A396JGN1"/>
<comment type="caution">
    <text evidence="2">The sequence shown here is derived from an EMBL/GenBank/DDBJ whole genome shotgun (WGS) entry which is preliminary data.</text>
</comment>
<gene>
    <name evidence="2" type="ORF">MtrunA17_Chr2g0322201</name>
</gene>
<keyword evidence="1" id="KW-0812">Transmembrane</keyword>
<name>A0A396JGN1_MEDTR</name>
<keyword evidence="1" id="KW-1133">Transmembrane helix</keyword>
<dbReference type="Proteomes" id="UP000265566">
    <property type="component" value="Chromosome 2"/>
</dbReference>